<reference evidence="2" key="3">
    <citation type="submission" date="2022-06" db="UniProtKB">
        <authorList>
            <consortium name="EnsemblPlants"/>
        </authorList>
    </citation>
    <scope>IDENTIFICATION</scope>
</reference>
<reference evidence="3" key="1">
    <citation type="journal article" date="2013" name="Nature">
        <title>Draft genome of the wheat A-genome progenitor Triticum urartu.</title>
        <authorList>
            <person name="Ling H.Q."/>
            <person name="Zhao S."/>
            <person name="Liu D."/>
            <person name="Wang J."/>
            <person name="Sun H."/>
            <person name="Zhang C."/>
            <person name="Fan H."/>
            <person name="Li D."/>
            <person name="Dong L."/>
            <person name="Tao Y."/>
            <person name="Gao C."/>
            <person name="Wu H."/>
            <person name="Li Y."/>
            <person name="Cui Y."/>
            <person name="Guo X."/>
            <person name="Zheng S."/>
            <person name="Wang B."/>
            <person name="Yu K."/>
            <person name="Liang Q."/>
            <person name="Yang W."/>
            <person name="Lou X."/>
            <person name="Chen J."/>
            <person name="Feng M."/>
            <person name="Jian J."/>
            <person name="Zhang X."/>
            <person name="Luo G."/>
            <person name="Jiang Y."/>
            <person name="Liu J."/>
            <person name="Wang Z."/>
            <person name="Sha Y."/>
            <person name="Zhang B."/>
            <person name="Wu H."/>
            <person name="Tang D."/>
            <person name="Shen Q."/>
            <person name="Xue P."/>
            <person name="Zou S."/>
            <person name="Wang X."/>
            <person name="Liu X."/>
            <person name="Wang F."/>
            <person name="Yang Y."/>
            <person name="An X."/>
            <person name="Dong Z."/>
            <person name="Zhang K."/>
            <person name="Zhang X."/>
            <person name="Luo M.C."/>
            <person name="Dvorak J."/>
            <person name="Tong Y."/>
            <person name="Wang J."/>
            <person name="Yang H."/>
            <person name="Li Z."/>
            <person name="Wang D."/>
            <person name="Zhang A."/>
            <person name="Wang J."/>
        </authorList>
    </citation>
    <scope>NUCLEOTIDE SEQUENCE</scope>
    <source>
        <strain evidence="3">cv. G1812</strain>
    </source>
</reference>
<evidence type="ECO:0000256" key="1">
    <source>
        <dbReference type="SAM" id="Phobius"/>
    </source>
</evidence>
<protein>
    <submittedName>
        <fullName evidence="2">Uncharacterized protein</fullName>
    </submittedName>
</protein>
<dbReference type="Proteomes" id="UP000015106">
    <property type="component" value="Chromosome 1"/>
</dbReference>
<keyword evidence="1" id="KW-0812">Transmembrane</keyword>
<proteinExistence type="predicted"/>
<keyword evidence="1" id="KW-0472">Membrane</keyword>
<feature type="transmembrane region" description="Helical" evidence="1">
    <location>
        <begin position="12"/>
        <end position="34"/>
    </location>
</feature>
<keyword evidence="3" id="KW-1185">Reference proteome</keyword>
<reference evidence="2" key="2">
    <citation type="submission" date="2018-03" db="EMBL/GenBank/DDBJ databases">
        <title>The Triticum urartu genome reveals the dynamic nature of wheat genome evolution.</title>
        <authorList>
            <person name="Ling H."/>
            <person name="Ma B."/>
            <person name="Shi X."/>
            <person name="Liu H."/>
            <person name="Dong L."/>
            <person name="Sun H."/>
            <person name="Cao Y."/>
            <person name="Gao Q."/>
            <person name="Zheng S."/>
            <person name="Li Y."/>
            <person name="Yu Y."/>
            <person name="Du H."/>
            <person name="Qi M."/>
            <person name="Li Y."/>
            <person name="Yu H."/>
            <person name="Cui Y."/>
            <person name="Wang N."/>
            <person name="Chen C."/>
            <person name="Wu H."/>
            <person name="Zhao Y."/>
            <person name="Zhang J."/>
            <person name="Li Y."/>
            <person name="Zhou W."/>
            <person name="Zhang B."/>
            <person name="Hu W."/>
            <person name="Eijk M."/>
            <person name="Tang J."/>
            <person name="Witsenboer H."/>
            <person name="Zhao S."/>
            <person name="Li Z."/>
            <person name="Zhang A."/>
            <person name="Wang D."/>
            <person name="Liang C."/>
        </authorList>
    </citation>
    <scope>NUCLEOTIDE SEQUENCE [LARGE SCALE GENOMIC DNA]</scope>
    <source>
        <strain evidence="2">cv. G1812</strain>
    </source>
</reference>
<name>A0A8R7K047_TRIUA</name>
<keyword evidence="1" id="KW-1133">Transmembrane helix</keyword>
<sequence length="62" mass="7026">MTSDMSASHFRALLIYISICFHISAPWSFCLSFLPKEQQSGDFPFLLFSCFKTLNVQTIATS</sequence>
<dbReference type="Gramene" id="TuG1812G0100002194.01.T06">
    <property type="protein sequence ID" value="TuG1812G0100002194.01.T06"/>
    <property type="gene ID" value="TuG1812G0100002194.01"/>
</dbReference>
<evidence type="ECO:0000313" key="3">
    <source>
        <dbReference type="Proteomes" id="UP000015106"/>
    </source>
</evidence>
<evidence type="ECO:0000313" key="2">
    <source>
        <dbReference type="EnsemblPlants" id="TuG1812G0100002194.01.T06"/>
    </source>
</evidence>
<accession>A0A8R7K047</accession>
<dbReference type="AlphaFoldDB" id="A0A8R7K047"/>
<dbReference type="EnsemblPlants" id="TuG1812G0100002194.01.T06">
    <property type="protein sequence ID" value="TuG1812G0100002194.01.T06"/>
    <property type="gene ID" value="TuG1812G0100002194.01"/>
</dbReference>
<organism evidence="2 3">
    <name type="scientific">Triticum urartu</name>
    <name type="common">Red wild einkorn</name>
    <name type="synonym">Crithodium urartu</name>
    <dbReference type="NCBI Taxonomy" id="4572"/>
    <lineage>
        <taxon>Eukaryota</taxon>
        <taxon>Viridiplantae</taxon>
        <taxon>Streptophyta</taxon>
        <taxon>Embryophyta</taxon>
        <taxon>Tracheophyta</taxon>
        <taxon>Spermatophyta</taxon>
        <taxon>Magnoliopsida</taxon>
        <taxon>Liliopsida</taxon>
        <taxon>Poales</taxon>
        <taxon>Poaceae</taxon>
        <taxon>BOP clade</taxon>
        <taxon>Pooideae</taxon>
        <taxon>Triticodae</taxon>
        <taxon>Triticeae</taxon>
        <taxon>Triticinae</taxon>
        <taxon>Triticum</taxon>
    </lineage>
</organism>